<accession>A0A5J4URN2</accession>
<gene>
    <name evidence="1" type="ORF">EZS28_031459</name>
</gene>
<dbReference type="Proteomes" id="UP000324800">
    <property type="component" value="Unassembled WGS sequence"/>
</dbReference>
<dbReference type="InterPro" id="IPR013083">
    <property type="entry name" value="Znf_RING/FYVE/PHD"/>
</dbReference>
<dbReference type="EMBL" id="SNRW01013093">
    <property type="protein sequence ID" value="KAA6373013.1"/>
    <property type="molecule type" value="Genomic_DNA"/>
</dbReference>
<name>A0A5J4URN2_9EUKA</name>
<evidence type="ECO:0000313" key="2">
    <source>
        <dbReference type="Proteomes" id="UP000324800"/>
    </source>
</evidence>
<reference evidence="1 2" key="1">
    <citation type="submission" date="2019-03" db="EMBL/GenBank/DDBJ databases">
        <title>Single cell metagenomics reveals metabolic interactions within the superorganism composed of flagellate Streblomastix strix and complex community of Bacteroidetes bacteria on its surface.</title>
        <authorList>
            <person name="Treitli S.C."/>
            <person name="Kolisko M."/>
            <person name="Husnik F."/>
            <person name="Keeling P."/>
            <person name="Hampl V."/>
        </authorList>
    </citation>
    <scope>NUCLEOTIDE SEQUENCE [LARGE SCALE GENOMIC DNA]</scope>
    <source>
        <strain evidence="1">ST1C</strain>
    </source>
</reference>
<protein>
    <recommendedName>
        <fullName evidence="3">U-box domain-containing protein</fullName>
    </recommendedName>
</protein>
<organism evidence="1 2">
    <name type="scientific">Streblomastix strix</name>
    <dbReference type="NCBI Taxonomy" id="222440"/>
    <lineage>
        <taxon>Eukaryota</taxon>
        <taxon>Metamonada</taxon>
        <taxon>Preaxostyla</taxon>
        <taxon>Oxymonadida</taxon>
        <taxon>Streblomastigidae</taxon>
        <taxon>Streblomastix</taxon>
    </lineage>
</organism>
<evidence type="ECO:0008006" key="3">
    <source>
        <dbReference type="Google" id="ProtNLM"/>
    </source>
</evidence>
<dbReference type="SUPFAM" id="SSF57850">
    <property type="entry name" value="RING/U-box"/>
    <property type="match status" value="1"/>
</dbReference>
<proteinExistence type="predicted"/>
<comment type="caution">
    <text evidence="1">The sequence shown here is derived from an EMBL/GenBank/DDBJ whole genome shotgun (WGS) entry which is preliminary data.</text>
</comment>
<evidence type="ECO:0000313" key="1">
    <source>
        <dbReference type="EMBL" id="KAA6373013.1"/>
    </source>
</evidence>
<dbReference type="AlphaFoldDB" id="A0A5J4URN2"/>
<dbReference type="Gene3D" id="3.30.40.10">
    <property type="entry name" value="Zinc/RING finger domain, C3HC4 (zinc finger)"/>
    <property type="match status" value="1"/>
</dbReference>
<sequence>MNPTREECERLQLLCGVSHMIMVRPFKAPNGKYYDFINIQNYLGSNSGKAPDGSKLSMRDLKLDEDKQMEIQIFVMDHEGHPLIPKDYNQQMARLQGQN</sequence>